<sequence length="263" mass="29197">MKISAGLLASAMAGWSDNFNRLPEATQFQQFEACKEAVHEVLSSHDIPNGGFNCDHLSSPGVHHTISCFASCDAGNYEAQWRTSRFFVQCRSSPVVKKKFRGSQECTVAPEDECEDFYNEALFPMGNFVLKGHAKRGRHKLARFELRCQDSDDFAKATCMSNQGTLKSKEDLDTFCVPEQPYCEPPEVIEGDWVPIKIRKNGDKVFELHCPNTNFDMRGKVVCSKSTGNFWNRHHSLDEFLTFCVPNGGSGEGSGESSGEGSG</sequence>
<proteinExistence type="predicted"/>
<organism evidence="1 2">
    <name type="scientific">Oikopleura dioica</name>
    <name type="common">Tunicate</name>
    <dbReference type="NCBI Taxonomy" id="34765"/>
    <lineage>
        <taxon>Eukaryota</taxon>
        <taxon>Metazoa</taxon>
        <taxon>Chordata</taxon>
        <taxon>Tunicata</taxon>
        <taxon>Appendicularia</taxon>
        <taxon>Copelata</taxon>
        <taxon>Oikopleuridae</taxon>
        <taxon>Oikopleura</taxon>
    </lineage>
</organism>
<evidence type="ECO:0000313" key="2">
    <source>
        <dbReference type="Proteomes" id="UP001158576"/>
    </source>
</evidence>
<reference evidence="1 2" key="1">
    <citation type="submission" date="2021-04" db="EMBL/GenBank/DDBJ databases">
        <authorList>
            <person name="Bliznina A."/>
        </authorList>
    </citation>
    <scope>NUCLEOTIDE SEQUENCE [LARGE SCALE GENOMIC DNA]</scope>
</reference>
<gene>
    <name evidence="1" type="ORF">OKIOD_LOCUS14026</name>
</gene>
<accession>A0ABN7T365</accession>
<name>A0ABN7T365_OIKDI</name>
<dbReference type="EMBL" id="OU015567">
    <property type="protein sequence ID" value="CAG5110914.1"/>
    <property type="molecule type" value="Genomic_DNA"/>
</dbReference>
<evidence type="ECO:0000313" key="1">
    <source>
        <dbReference type="EMBL" id="CAG5110914.1"/>
    </source>
</evidence>
<protein>
    <submittedName>
        <fullName evidence="1">Oidioi.mRNA.OKI2018_I69.chr2.g5261.t1.cds</fullName>
    </submittedName>
</protein>
<dbReference type="Proteomes" id="UP001158576">
    <property type="component" value="Chromosome 2"/>
</dbReference>
<keyword evidence="2" id="KW-1185">Reference proteome</keyword>